<accession>A0A2G9I7K9</accession>
<dbReference type="InterPro" id="IPR004320">
    <property type="entry name" value="BPS1_pln"/>
</dbReference>
<protein>
    <submittedName>
        <fullName evidence="2">Uncharacterized protein</fullName>
    </submittedName>
</protein>
<dbReference type="Pfam" id="PF03087">
    <property type="entry name" value="BPS1"/>
    <property type="match status" value="1"/>
</dbReference>
<sequence length="178" mass="20485">MALSPLRSKALHLGRSLSLPTDSHPAIFQFEENLTVISLTKQDVGELLSAARRNEAYDIQAYLTSRRKSFRSKGNAISLEKDWRSMLKDAESVTFFPVGVSVFLLSHQVEDTRLNEFKKVDFSFLLIQEDDTQVEELVNHFKEMDSSIQILEEDLEFLFRQLIKTREDIPLGSRFLMG</sequence>
<dbReference type="EMBL" id="NKXS01000186">
    <property type="protein sequence ID" value="PIN25734.1"/>
    <property type="molecule type" value="Genomic_DNA"/>
</dbReference>
<gene>
    <name evidence="2" type="ORF">CDL12_01528</name>
</gene>
<organism evidence="2 3">
    <name type="scientific">Handroanthus impetiginosus</name>
    <dbReference type="NCBI Taxonomy" id="429701"/>
    <lineage>
        <taxon>Eukaryota</taxon>
        <taxon>Viridiplantae</taxon>
        <taxon>Streptophyta</taxon>
        <taxon>Embryophyta</taxon>
        <taxon>Tracheophyta</taxon>
        <taxon>Spermatophyta</taxon>
        <taxon>Magnoliopsida</taxon>
        <taxon>eudicotyledons</taxon>
        <taxon>Gunneridae</taxon>
        <taxon>Pentapetalae</taxon>
        <taxon>asterids</taxon>
        <taxon>lamiids</taxon>
        <taxon>Lamiales</taxon>
        <taxon>Bignoniaceae</taxon>
        <taxon>Crescentiina</taxon>
        <taxon>Tabebuia alliance</taxon>
        <taxon>Handroanthus</taxon>
    </lineage>
</organism>
<keyword evidence="1" id="KW-0175">Coiled coil</keyword>
<dbReference type="OrthoDB" id="885610at2759"/>
<feature type="coiled-coil region" evidence="1">
    <location>
        <begin position="134"/>
        <end position="168"/>
    </location>
</feature>
<dbReference type="AlphaFoldDB" id="A0A2G9I7K9"/>
<evidence type="ECO:0000256" key="1">
    <source>
        <dbReference type="SAM" id="Coils"/>
    </source>
</evidence>
<keyword evidence="3" id="KW-1185">Reference proteome</keyword>
<dbReference type="GO" id="GO:0048367">
    <property type="term" value="P:shoot system development"/>
    <property type="evidence" value="ECO:0007669"/>
    <property type="project" value="InterPro"/>
</dbReference>
<dbReference type="GO" id="GO:0048364">
    <property type="term" value="P:root development"/>
    <property type="evidence" value="ECO:0007669"/>
    <property type="project" value="InterPro"/>
</dbReference>
<reference evidence="3" key="1">
    <citation type="journal article" date="2018" name="Gigascience">
        <title>Genome assembly of the Pink Ipe (Handroanthus impetiginosus, Bignoniaceae), a highly valued, ecologically keystone Neotropical timber forest tree.</title>
        <authorList>
            <person name="Silva-Junior O.B."/>
            <person name="Grattapaglia D."/>
            <person name="Novaes E."/>
            <person name="Collevatti R.G."/>
        </authorList>
    </citation>
    <scope>NUCLEOTIDE SEQUENCE [LARGE SCALE GENOMIC DNA]</scope>
    <source>
        <strain evidence="3">cv. UFG-1</strain>
    </source>
</reference>
<evidence type="ECO:0000313" key="2">
    <source>
        <dbReference type="EMBL" id="PIN25734.1"/>
    </source>
</evidence>
<evidence type="ECO:0000313" key="3">
    <source>
        <dbReference type="Proteomes" id="UP000231279"/>
    </source>
</evidence>
<proteinExistence type="predicted"/>
<name>A0A2G9I7K9_9LAMI</name>
<dbReference type="Proteomes" id="UP000231279">
    <property type="component" value="Unassembled WGS sequence"/>
</dbReference>
<comment type="caution">
    <text evidence="2">The sequence shown here is derived from an EMBL/GenBank/DDBJ whole genome shotgun (WGS) entry which is preliminary data.</text>
</comment>